<dbReference type="InterPro" id="IPR036188">
    <property type="entry name" value="FAD/NAD-bd_sf"/>
</dbReference>
<dbReference type="PANTHER" id="PTHR42685:SF18">
    <property type="entry name" value="DIGERANYLGERANYLGLYCEROPHOSPHOLIPID REDUCTASE"/>
    <property type="match status" value="1"/>
</dbReference>
<dbReference type="EMBL" id="KF901168">
    <property type="protein sequence ID" value="AIF20576.1"/>
    <property type="molecule type" value="Genomic_DNA"/>
</dbReference>
<evidence type="ECO:0000313" key="2">
    <source>
        <dbReference type="EMBL" id="AIF20576.1"/>
    </source>
</evidence>
<name>A0A075HW69_9ARCH</name>
<organism evidence="2">
    <name type="scientific">uncultured marine thaumarchaeote KM3_90_G11</name>
    <dbReference type="NCBI Taxonomy" id="1456344"/>
    <lineage>
        <taxon>Archaea</taxon>
        <taxon>Nitrososphaerota</taxon>
        <taxon>environmental samples</taxon>
    </lineage>
</organism>
<sequence>MKPENKDVVIAGGSISGLLCARELSQNNHNITILEEHDKIGVPEKCDGLISVNALSSLGVIPNKKTIQNKITGARFFSPSGKLIDIDSSNLDIIVLDRKEFDNELSEIAIRNGAQLMKSTSFVKTNHNNSEIIVHSSQNQFHCKYFVDAMGISSLMKKQKFGILQAAKYIIEADWFESNKVDLYFNQQLSPGFFTWVIPINENLAKVGIAGYGINSFNNLDYF</sequence>
<dbReference type="InterPro" id="IPR002938">
    <property type="entry name" value="FAD-bd"/>
</dbReference>
<dbReference type="Pfam" id="PF01494">
    <property type="entry name" value="FAD_binding_3"/>
    <property type="match status" value="1"/>
</dbReference>
<reference evidence="2" key="1">
    <citation type="journal article" date="2014" name="Genome Biol. Evol.">
        <title>Pangenome evidence for extensive interdomain horizontal transfer affecting lineage core and shell genes in uncultured planktonic thaumarchaeota and euryarchaeota.</title>
        <authorList>
            <person name="Deschamps P."/>
            <person name="Zivanovic Y."/>
            <person name="Moreira D."/>
            <person name="Rodriguez-Valera F."/>
            <person name="Lopez-Garcia P."/>
        </authorList>
    </citation>
    <scope>NUCLEOTIDE SEQUENCE</scope>
</reference>
<evidence type="ECO:0000259" key="1">
    <source>
        <dbReference type="Pfam" id="PF01494"/>
    </source>
</evidence>
<proteinExistence type="predicted"/>
<feature type="domain" description="FAD-binding" evidence="1">
    <location>
        <begin position="7"/>
        <end position="181"/>
    </location>
</feature>
<dbReference type="AlphaFoldDB" id="A0A075HW69"/>
<dbReference type="GO" id="GO:0071949">
    <property type="term" value="F:FAD binding"/>
    <property type="evidence" value="ECO:0007669"/>
    <property type="project" value="InterPro"/>
</dbReference>
<protein>
    <submittedName>
        <fullName evidence="2">Dehydrogenase (Flavoprotein)-like protein</fullName>
    </submittedName>
</protein>
<dbReference type="InterPro" id="IPR050407">
    <property type="entry name" value="Geranylgeranyl_reductase"/>
</dbReference>
<dbReference type="SUPFAM" id="SSF51905">
    <property type="entry name" value="FAD/NAD(P)-binding domain"/>
    <property type="match status" value="1"/>
</dbReference>
<accession>A0A075HW69</accession>
<dbReference type="PANTHER" id="PTHR42685">
    <property type="entry name" value="GERANYLGERANYL DIPHOSPHATE REDUCTASE"/>
    <property type="match status" value="1"/>
</dbReference>
<dbReference type="Gene3D" id="3.50.50.60">
    <property type="entry name" value="FAD/NAD(P)-binding domain"/>
    <property type="match status" value="1"/>
</dbReference>
<dbReference type="Gene3D" id="3.30.9.10">
    <property type="entry name" value="D-Amino Acid Oxidase, subunit A, domain 2"/>
    <property type="match status" value="1"/>
</dbReference>